<dbReference type="EMBL" id="KQ418954">
    <property type="protein sequence ID" value="KOF85199.1"/>
    <property type="molecule type" value="Genomic_DNA"/>
</dbReference>
<accession>A0A0L8H7Z9</accession>
<dbReference type="AlphaFoldDB" id="A0A0L8H7Z9"/>
<organism evidence="1">
    <name type="scientific">Octopus bimaculoides</name>
    <name type="common">California two-spotted octopus</name>
    <dbReference type="NCBI Taxonomy" id="37653"/>
    <lineage>
        <taxon>Eukaryota</taxon>
        <taxon>Metazoa</taxon>
        <taxon>Spiralia</taxon>
        <taxon>Lophotrochozoa</taxon>
        <taxon>Mollusca</taxon>
        <taxon>Cephalopoda</taxon>
        <taxon>Coleoidea</taxon>
        <taxon>Octopodiformes</taxon>
        <taxon>Octopoda</taxon>
        <taxon>Incirrata</taxon>
        <taxon>Octopodidae</taxon>
        <taxon>Octopus</taxon>
    </lineage>
</organism>
<evidence type="ECO:0000313" key="1">
    <source>
        <dbReference type="EMBL" id="KOF85199.1"/>
    </source>
</evidence>
<proteinExistence type="predicted"/>
<sequence>MNGRKRVCQMSTQQRDQLSKLTVPCRKGIGRNSIRYTWCKLWTHKKCSNIKGRLTGKIVFVSRRCTGAINTKNLQKTDSITCHGKLEVVDSFHYLGDQISCWGGYSGTIAARIRTGWAKFRELLPLLVTKGLSLKVKARQYDACV</sequence>
<gene>
    <name evidence="1" type="ORF">OCBIM_22020690mg</name>
</gene>
<protein>
    <submittedName>
        <fullName evidence="1">Uncharacterized protein</fullName>
    </submittedName>
</protein>
<name>A0A0L8H7Z9_OCTBM</name>
<reference evidence="1" key="1">
    <citation type="submission" date="2015-07" db="EMBL/GenBank/DDBJ databases">
        <title>MeaNS - Measles Nucleotide Surveillance Program.</title>
        <authorList>
            <person name="Tran T."/>
            <person name="Druce J."/>
        </authorList>
    </citation>
    <scope>NUCLEOTIDE SEQUENCE</scope>
    <source>
        <strain evidence="1">UCB-OBI-ISO-001</strain>
        <tissue evidence="1">Gonad</tissue>
    </source>
</reference>